<evidence type="ECO:0000313" key="3">
    <source>
        <dbReference type="EMBL" id="RIA83533.1"/>
    </source>
</evidence>
<dbReference type="OrthoDB" id="2319069at2759"/>
<organism evidence="2 4">
    <name type="scientific">Glomus cerebriforme</name>
    <dbReference type="NCBI Taxonomy" id="658196"/>
    <lineage>
        <taxon>Eukaryota</taxon>
        <taxon>Fungi</taxon>
        <taxon>Fungi incertae sedis</taxon>
        <taxon>Mucoromycota</taxon>
        <taxon>Glomeromycotina</taxon>
        <taxon>Glomeromycetes</taxon>
        <taxon>Glomerales</taxon>
        <taxon>Glomeraceae</taxon>
        <taxon>Glomus</taxon>
    </lineage>
</organism>
<name>A0A397SHK5_9GLOM</name>
<evidence type="ECO:0000313" key="4">
    <source>
        <dbReference type="Proteomes" id="UP000265703"/>
    </source>
</evidence>
<proteinExistence type="predicted"/>
<dbReference type="EMBL" id="QKYT01000570">
    <property type="protein sequence ID" value="RIA83457.1"/>
    <property type="molecule type" value="Genomic_DNA"/>
</dbReference>
<comment type="caution">
    <text evidence="2">The sequence shown here is derived from an EMBL/GenBank/DDBJ whole genome shotgun (WGS) entry which is preliminary data.</text>
</comment>
<protein>
    <submittedName>
        <fullName evidence="2">Uncharacterized protein</fullName>
    </submittedName>
</protein>
<keyword evidence="4" id="KW-1185">Reference proteome</keyword>
<feature type="region of interest" description="Disordered" evidence="1">
    <location>
        <begin position="1"/>
        <end position="46"/>
    </location>
</feature>
<dbReference type="AlphaFoldDB" id="A0A397SHK5"/>
<gene>
    <name evidence="3" type="ORF">C1645_833697</name>
    <name evidence="2" type="ORF">C1645_833789</name>
</gene>
<evidence type="ECO:0000256" key="1">
    <source>
        <dbReference type="SAM" id="MobiDB-lite"/>
    </source>
</evidence>
<reference evidence="2 4" key="1">
    <citation type="submission" date="2018-06" db="EMBL/GenBank/DDBJ databases">
        <title>Comparative genomics reveals the genomic features of Rhizophagus irregularis, R. cerebriforme, R. diaphanum and Gigaspora rosea, and their symbiotic lifestyle signature.</title>
        <authorList>
            <person name="Morin E."/>
            <person name="San Clemente H."/>
            <person name="Chen E.C.H."/>
            <person name="De La Providencia I."/>
            <person name="Hainaut M."/>
            <person name="Kuo A."/>
            <person name="Kohler A."/>
            <person name="Murat C."/>
            <person name="Tang N."/>
            <person name="Roy S."/>
            <person name="Loubradou J."/>
            <person name="Henrissat B."/>
            <person name="Grigoriev I.V."/>
            <person name="Corradi N."/>
            <person name="Roux C."/>
            <person name="Martin F.M."/>
        </authorList>
    </citation>
    <scope>NUCLEOTIDE SEQUENCE [LARGE SCALE GENOMIC DNA]</scope>
    <source>
        <strain evidence="2 4">DAOM 227022</strain>
    </source>
</reference>
<dbReference type="EMBL" id="QKYT01000564">
    <property type="protein sequence ID" value="RIA83533.1"/>
    <property type="molecule type" value="Genomic_DNA"/>
</dbReference>
<dbReference type="Proteomes" id="UP000265703">
    <property type="component" value="Unassembled WGS sequence"/>
</dbReference>
<accession>A0A397SHK5</accession>
<feature type="compositionally biased region" description="Polar residues" evidence="1">
    <location>
        <begin position="1"/>
        <end position="21"/>
    </location>
</feature>
<sequence>MSSSSQKRMDITTTLDSGSSSQKRKIADTEEFSGERKKKPLVGTTVVRASGRVSTSSIKNKEKEKAKKDISMETVIMYPRRKVLKVNETDYQLNPFTTLVQKSRETDDKLLDVMKEYPYVNLPKLGSNKLQDRLHFSNGILPLICRSHHNEISNAVINALSEENNSRGLYICGPSGFGMSYSLYYLVCELRLQPDYRVTYINSCEEWWTSHQLEKYQYLLNELLCTFNKDVLSPLAITDWAEVIMNGFTENIHEKLDNAEFQYTAKANRISERLRQPMTRRERFSLFLNELMDFVKNEYYWIWIFDQYNTLYKHKCLDEYPFVLINGLPGFLKEAGLVIVSETFNDEVNQFKSWNKLQLFGGYDDDEFDHWRTFRGYENDAHLNTVKYWTGAYPLELDIWHKIPIKSENLQEKTEIYVRVREGELARDYQLYRENLTEKGLKDLNQCIISMILQSSPPPNTYDMNYQFMHIGIVSFSDGDEELKSKTVIAACPLVRQTIMHVHGQEIIEYLTKATSVILHDEYSVNIKGMVLTLYITSILDIVREFEFRCWNFGRPSKIVFDKSITFDKIIRFVDDDIYGDIGFPNVLFIPESLNYPGVDFLIWDLDEKVLLAFQITISMPNDRKNSDDFMNGIDGQSLKSQWAKRCRINDDRVYFIWIAPENVIGQLKGKFSKDNMLVAPFSSIMNQFPALDDIKIYMNED</sequence>
<evidence type="ECO:0000313" key="2">
    <source>
        <dbReference type="EMBL" id="RIA83457.1"/>
    </source>
</evidence>